<reference evidence="8" key="2">
    <citation type="submission" date="2016-06" db="UniProtKB">
        <authorList>
            <consortium name="WormBaseParasite"/>
        </authorList>
    </citation>
    <scope>IDENTIFICATION</scope>
</reference>
<accession>A0A183CC61</accession>
<keyword evidence="3" id="KW-0539">Nucleus</keyword>
<evidence type="ECO:0000313" key="8">
    <source>
        <dbReference type="WBParaSite" id="GPLIN_001046200"/>
    </source>
</evidence>
<organism evidence="7 8">
    <name type="scientific">Globodera pallida</name>
    <name type="common">Potato cyst nematode worm</name>
    <name type="synonym">Heterodera pallida</name>
    <dbReference type="NCBI Taxonomy" id="36090"/>
    <lineage>
        <taxon>Eukaryota</taxon>
        <taxon>Metazoa</taxon>
        <taxon>Ecdysozoa</taxon>
        <taxon>Nematoda</taxon>
        <taxon>Chromadorea</taxon>
        <taxon>Rhabditida</taxon>
        <taxon>Tylenchina</taxon>
        <taxon>Tylenchomorpha</taxon>
        <taxon>Tylenchoidea</taxon>
        <taxon>Heteroderidae</taxon>
        <taxon>Heteroderinae</taxon>
        <taxon>Globodera</taxon>
    </lineage>
</organism>
<keyword evidence="2 4" id="KW-0694">RNA-binding</keyword>
<sequence>VRTLFVSGLPADVKARELYLLFRFCAGYESCQLKLTQSGKNGTGMLSSVVNSAGKGNSTPVGFVTFATRADAESAKRELEGVKFDPELAQTIRLEFARSNTKVTKPSKQSSPPNHQHISTAILPPPVPLVSTHHQHHHNSVVAAQQQLAAIQQQQQLAAVASVLLNHHHPHHHHDAAAPGGGGVGDTSPNSLAAAQHQQQLLLAAMTAASAPDQKLQQPLLNHLLATSVGGGGCGDVQQQFATLAALNGIGGGPGSTPSNSLAAALHQQQLVPYFGFFKFLRS</sequence>
<evidence type="ECO:0000256" key="1">
    <source>
        <dbReference type="ARBA" id="ARBA00004123"/>
    </source>
</evidence>
<dbReference type="Gene3D" id="3.30.70.330">
    <property type="match status" value="1"/>
</dbReference>
<reference evidence="7" key="1">
    <citation type="submission" date="2014-05" db="EMBL/GenBank/DDBJ databases">
        <title>The genome and life-stage specific transcriptomes of Globodera pallida elucidate key aspects of plant parasitism by a cyst nematode.</title>
        <authorList>
            <person name="Cotton J.A."/>
            <person name="Lilley C.J."/>
            <person name="Jones L.M."/>
            <person name="Kikuchi T."/>
            <person name="Reid A.J."/>
            <person name="Thorpe P."/>
            <person name="Tsai I.J."/>
            <person name="Beasley H."/>
            <person name="Blok V."/>
            <person name="Cock P.J.A."/>
            <person name="Van den Akker S.E."/>
            <person name="Holroyd N."/>
            <person name="Hunt M."/>
            <person name="Mantelin S."/>
            <person name="Naghra H."/>
            <person name="Pain A."/>
            <person name="Palomares-Rius J.E."/>
            <person name="Zarowiecki M."/>
            <person name="Berriman M."/>
            <person name="Jones J.T."/>
            <person name="Urwin P.E."/>
        </authorList>
    </citation>
    <scope>NUCLEOTIDE SEQUENCE [LARGE SCALE GENOMIC DNA]</scope>
    <source>
        <strain evidence="7">Lindley</strain>
    </source>
</reference>
<evidence type="ECO:0000259" key="6">
    <source>
        <dbReference type="PROSITE" id="PS50102"/>
    </source>
</evidence>
<evidence type="ECO:0000313" key="7">
    <source>
        <dbReference type="Proteomes" id="UP000050741"/>
    </source>
</evidence>
<feature type="region of interest" description="Disordered" evidence="5">
    <location>
        <begin position="99"/>
        <end position="141"/>
    </location>
</feature>
<dbReference type="GO" id="GO:0005634">
    <property type="term" value="C:nucleus"/>
    <property type="evidence" value="ECO:0007669"/>
    <property type="project" value="UniProtKB-SubCell"/>
</dbReference>
<dbReference type="InterPro" id="IPR035979">
    <property type="entry name" value="RBD_domain_sf"/>
</dbReference>
<dbReference type="PANTHER" id="PTHR10501">
    <property type="entry name" value="U1 SMALL NUCLEAR RIBONUCLEOPROTEIN A/U2 SMALL NUCLEAR RIBONUCLEOPROTEIN B"/>
    <property type="match status" value="1"/>
</dbReference>
<comment type="subcellular location">
    <subcellularLocation>
        <location evidence="1">Nucleus</location>
    </subcellularLocation>
</comment>
<dbReference type="WBParaSite" id="GPLIN_001046200">
    <property type="protein sequence ID" value="GPLIN_001046200"/>
    <property type="gene ID" value="GPLIN_001046200"/>
</dbReference>
<dbReference type="PROSITE" id="PS50102">
    <property type="entry name" value="RRM"/>
    <property type="match status" value="1"/>
</dbReference>
<feature type="region of interest" description="Disordered" evidence="5">
    <location>
        <begin position="170"/>
        <end position="190"/>
    </location>
</feature>
<dbReference type="GO" id="GO:0003723">
    <property type="term" value="F:RNA binding"/>
    <property type="evidence" value="ECO:0007669"/>
    <property type="project" value="UniProtKB-UniRule"/>
</dbReference>
<dbReference type="FunFam" id="3.30.70.330:FF:000037">
    <property type="entry name" value="RNA-binding protein with multiple splicing 2"/>
    <property type="match status" value="1"/>
</dbReference>
<dbReference type="Proteomes" id="UP000050741">
    <property type="component" value="Unassembled WGS sequence"/>
</dbReference>
<dbReference type="Pfam" id="PF00076">
    <property type="entry name" value="RRM_1"/>
    <property type="match status" value="1"/>
</dbReference>
<dbReference type="SUPFAM" id="SSF54928">
    <property type="entry name" value="RNA-binding domain, RBD"/>
    <property type="match status" value="1"/>
</dbReference>
<keyword evidence="7" id="KW-1185">Reference proteome</keyword>
<evidence type="ECO:0000256" key="3">
    <source>
        <dbReference type="ARBA" id="ARBA00023242"/>
    </source>
</evidence>
<feature type="compositionally biased region" description="Polar residues" evidence="5">
    <location>
        <begin position="99"/>
        <end position="119"/>
    </location>
</feature>
<dbReference type="InterPro" id="IPR000504">
    <property type="entry name" value="RRM_dom"/>
</dbReference>
<feature type="domain" description="RRM" evidence="6">
    <location>
        <begin position="2"/>
        <end position="99"/>
    </location>
</feature>
<evidence type="ECO:0000256" key="2">
    <source>
        <dbReference type="ARBA" id="ARBA00022884"/>
    </source>
</evidence>
<evidence type="ECO:0000256" key="4">
    <source>
        <dbReference type="PROSITE-ProRule" id="PRU00176"/>
    </source>
</evidence>
<evidence type="ECO:0000256" key="5">
    <source>
        <dbReference type="SAM" id="MobiDB-lite"/>
    </source>
</evidence>
<dbReference type="InterPro" id="IPR012677">
    <property type="entry name" value="Nucleotide-bd_a/b_plait_sf"/>
</dbReference>
<protein>
    <submittedName>
        <fullName evidence="8">RRM domain-containing protein</fullName>
    </submittedName>
</protein>
<dbReference type="AlphaFoldDB" id="A0A183CC61"/>
<name>A0A183CC61_GLOPA</name>
<dbReference type="SMART" id="SM00360">
    <property type="entry name" value="RRM"/>
    <property type="match status" value="1"/>
</dbReference>
<proteinExistence type="predicted"/>